<keyword evidence="1" id="KW-0732">Signal</keyword>
<feature type="chain" id="PRO_5045542848" evidence="1">
    <location>
        <begin position="20"/>
        <end position="269"/>
    </location>
</feature>
<organism evidence="2 3">
    <name type="scientific">Agromyces larvae</name>
    <dbReference type="NCBI Taxonomy" id="2929802"/>
    <lineage>
        <taxon>Bacteria</taxon>
        <taxon>Bacillati</taxon>
        <taxon>Actinomycetota</taxon>
        <taxon>Actinomycetes</taxon>
        <taxon>Micrococcales</taxon>
        <taxon>Microbacteriaceae</taxon>
        <taxon>Agromyces</taxon>
    </lineage>
</organism>
<reference evidence="2 3" key="1">
    <citation type="submission" date="2022-03" db="EMBL/GenBank/DDBJ databases">
        <title>Mucilaginibacter sp. isolated from the gut of Protaetia brevitarsis seulensis larvae.</title>
        <authorList>
            <person name="Won M."/>
            <person name="Kim S.-J."/>
            <person name="Kwon S.-W."/>
        </authorList>
    </citation>
    <scope>NUCLEOTIDE SEQUENCE [LARGE SCALE GENOMIC DNA]</scope>
    <source>
        <strain evidence="2 3">CFWR-12</strain>
    </source>
</reference>
<evidence type="ECO:0000313" key="3">
    <source>
        <dbReference type="Proteomes" id="UP000832097"/>
    </source>
</evidence>
<evidence type="ECO:0000256" key="1">
    <source>
        <dbReference type="SAM" id="SignalP"/>
    </source>
</evidence>
<dbReference type="Proteomes" id="UP000832097">
    <property type="component" value="Chromosome"/>
</dbReference>
<gene>
    <name evidence="2" type="ORF">MTO99_03945</name>
</gene>
<dbReference type="EMBL" id="CP094528">
    <property type="protein sequence ID" value="UOE44942.1"/>
    <property type="molecule type" value="Genomic_DNA"/>
</dbReference>
<dbReference type="RefSeq" id="WP_243557134.1">
    <property type="nucleotide sequence ID" value="NZ_CP094528.1"/>
</dbReference>
<sequence length="269" mass="28203">MTPTLRLAAIALTAATAIAGVATVVFAPAPATTDAAESDQMTFFARSTVLGDDIPEPTGVVRPDPGTTLTGLGWTWATPSVNSVACVAFTAQSDAPAGWGVELTINAAPIWGGSIWSEIGDVHESDDGFDVRFWPGTPTAAPTAVRLCTSGANPPVDPSLFTTAQSATEWGPDTRACFNVTVASTEHIDEYPFFFGWSAPVDLRDAAAMFQERGAHPTHVEFAHQGEWFTASPVDLVNGMTITSTMAGSIRGIGSGVESRDIRTCLVGW</sequence>
<evidence type="ECO:0000313" key="2">
    <source>
        <dbReference type="EMBL" id="UOE44942.1"/>
    </source>
</evidence>
<keyword evidence="3" id="KW-1185">Reference proteome</keyword>
<name>A0ABY4C3E2_9MICO</name>
<feature type="signal peptide" evidence="1">
    <location>
        <begin position="1"/>
        <end position="19"/>
    </location>
</feature>
<protein>
    <submittedName>
        <fullName evidence="2">Uncharacterized protein</fullName>
    </submittedName>
</protein>
<proteinExistence type="predicted"/>
<accession>A0ABY4C3E2</accession>